<feature type="domain" description="PAC" evidence="10">
    <location>
        <begin position="259"/>
        <end position="311"/>
    </location>
</feature>
<dbReference type="PROSITE" id="PS50113">
    <property type="entry name" value="PAC"/>
    <property type="match status" value="3"/>
</dbReference>
<feature type="domain" description="PAC" evidence="10">
    <location>
        <begin position="388"/>
        <end position="440"/>
    </location>
</feature>
<keyword evidence="7" id="KW-0812">Transmembrane</keyword>
<dbReference type="PROSITE" id="PS50112">
    <property type="entry name" value="PAS"/>
    <property type="match status" value="2"/>
</dbReference>
<dbReference type="InterPro" id="IPR000014">
    <property type="entry name" value="PAS"/>
</dbReference>
<dbReference type="InterPro" id="IPR052162">
    <property type="entry name" value="Sensor_kinase/Photoreceptor"/>
</dbReference>
<keyword evidence="12" id="KW-1185">Reference proteome</keyword>
<dbReference type="Pfam" id="PF08447">
    <property type="entry name" value="PAS_3"/>
    <property type="match status" value="3"/>
</dbReference>
<dbReference type="SUPFAM" id="SSF55874">
    <property type="entry name" value="ATPase domain of HSP90 chaperone/DNA topoisomerase II/histidine kinase"/>
    <property type="match status" value="1"/>
</dbReference>
<dbReference type="SUPFAM" id="SSF55785">
    <property type="entry name" value="PYP-like sensor domain (PAS domain)"/>
    <property type="match status" value="4"/>
</dbReference>
<dbReference type="FunFam" id="3.30.450.20:FF:000099">
    <property type="entry name" value="Sensory box sensor histidine kinase"/>
    <property type="match status" value="1"/>
</dbReference>
<dbReference type="PANTHER" id="PTHR43304">
    <property type="entry name" value="PHYTOCHROME-LIKE PROTEIN CPH1"/>
    <property type="match status" value="1"/>
</dbReference>
<dbReference type="PRINTS" id="PR00344">
    <property type="entry name" value="BCTRLSENSOR"/>
</dbReference>
<evidence type="ECO:0000259" key="9">
    <source>
        <dbReference type="PROSITE" id="PS50112"/>
    </source>
</evidence>
<dbReference type="InterPro" id="IPR036890">
    <property type="entry name" value="HATPase_C_sf"/>
</dbReference>
<dbReference type="NCBIfam" id="TIGR00229">
    <property type="entry name" value="sensory_box"/>
    <property type="match status" value="3"/>
</dbReference>
<dbReference type="EMBL" id="JACIEM010000001">
    <property type="protein sequence ID" value="MBB4002142.1"/>
    <property type="molecule type" value="Genomic_DNA"/>
</dbReference>
<dbReference type="InterPro" id="IPR000700">
    <property type="entry name" value="PAS-assoc_C"/>
</dbReference>
<protein>
    <recommendedName>
        <fullName evidence="2">histidine kinase</fullName>
        <ecNumber evidence="2">2.7.13.3</ecNumber>
    </recommendedName>
</protein>
<accession>A0A7W6HBP6</accession>
<dbReference type="CDD" id="cd00130">
    <property type="entry name" value="PAS"/>
    <property type="match status" value="3"/>
</dbReference>
<dbReference type="PANTHER" id="PTHR43304:SF1">
    <property type="entry name" value="PAC DOMAIN-CONTAINING PROTEIN"/>
    <property type="match status" value="1"/>
</dbReference>
<keyword evidence="7" id="KW-0472">Membrane</keyword>
<feature type="domain" description="Histidine kinase" evidence="8">
    <location>
        <begin position="593"/>
        <end position="805"/>
    </location>
</feature>
<keyword evidence="5" id="KW-0418">Kinase</keyword>
<organism evidence="11 12">
    <name type="scientific">Aurantimonas endophytica</name>
    <dbReference type="NCBI Taxonomy" id="1522175"/>
    <lineage>
        <taxon>Bacteria</taxon>
        <taxon>Pseudomonadati</taxon>
        <taxon>Pseudomonadota</taxon>
        <taxon>Alphaproteobacteria</taxon>
        <taxon>Hyphomicrobiales</taxon>
        <taxon>Aurantimonadaceae</taxon>
        <taxon>Aurantimonas</taxon>
    </lineage>
</organism>
<dbReference type="InterPro" id="IPR003594">
    <property type="entry name" value="HATPase_dom"/>
</dbReference>
<evidence type="ECO:0000256" key="3">
    <source>
        <dbReference type="ARBA" id="ARBA00022553"/>
    </source>
</evidence>
<dbReference type="InterPro" id="IPR005467">
    <property type="entry name" value="His_kinase_dom"/>
</dbReference>
<evidence type="ECO:0000313" key="11">
    <source>
        <dbReference type="EMBL" id="MBB4002142.1"/>
    </source>
</evidence>
<dbReference type="AlphaFoldDB" id="A0A7W6HBP6"/>
<dbReference type="Gene3D" id="3.30.565.10">
    <property type="entry name" value="Histidine kinase-like ATPase, C-terminal domain"/>
    <property type="match status" value="1"/>
</dbReference>
<dbReference type="CDD" id="cd00082">
    <property type="entry name" value="HisKA"/>
    <property type="match status" value="1"/>
</dbReference>
<comment type="catalytic activity">
    <reaction evidence="1">
        <text>ATP + protein L-histidine = ADP + protein N-phospho-L-histidine.</text>
        <dbReference type="EC" id="2.7.13.3"/>
    </reaction>
</comment>
<dbReference type="InterPro" id="IPR013655">
    <property type="entry name" value="PAS_fold_3"/>
</dbReference>
<feature type="domain" description="PAS" evidence="9">
    <location>
        <begin position="312"/>
        <end position="385"/>
    </location>
</feature>
<proteinExistence type="predicted"/>
<dbReference type="SMART" id="SM00387">
    <property type="entry name" value="HATPase_c"/>
    <property type="match status" value="1"/>
</dbReference>
<feature type="transmembrane region" description="Helical" evidence="7">
    <location>
        <begin position="55"/>
        <end position="73"/>
    </location>
</feature>
<dbReference type="SUPFAM" id="SSF47384">
    <property type="entry name" value="Homodimeric domain of signal transducing histidine kinase"/>
    <property type="match status" value="1"/>
</dbReference>
<dbReference type="InterPro" id="IPR035965">
    <property type="entry name" value="PAS-like_dom_sf"/>
</dbReference>
<evidence type="ECO:0000256" key="5">
    <source>
        <dbReference type="ARBA" id="ARBA00022777"/>
    </source>
</evidence>
<evidence type="ECO:0000256" key="4">
    <source>
        <dbReference type="ARBA" id="ARBA00022679"/>
    </source>
</evidence>
<comment type="caution">
    <text evidence="11">The sequence shown here is derived from an EMBL/GenBank/DDBJ whole genome shotgun (WGS) entry which is preliminary data.</text>
</comment>
<evidence type="ECO:0000256" key="6">
    <source>
        <dbReference type="SAM" id="MobiDB-lite"/>
    </source>
</evidence>
<evidence type="ECO:0000256" key="1">
    <source>
        <dbReference type="ARBA" id="ARBA00000085"/>
    </source>
</evidence>
<dbReference type="Proteomes" id="UP000588647">
    <property type="component" value="Unassembled WGS sequence"/>
</dbReference>
<evidence type="ECO:0000256" key="2">
    <source>
        <dbReference type="ARBA" id="ARBA00012438"/>
    </source>
</evidence>
<keyword evidence="3" id="KW-0597">Phosphoprotein</keyword>
<dbReference type="EC" id="2.7.13.3" evidence="2"/>
<name>A0A7W6HBP6_9HYPH</name>
<dbReference type="SMART" id="SM00388">
    <property type="entry name" value="HisKA"/>
    <property type="match status" value="1"/>
</dbReference>
<evidence type="ECO:0000259" key="8">
    <source>
        <dbReference type="PROSITE" id="PS50109"/>
    </source>
</evidence>
<feature type="domain" description="PAC" evidence="10">
    <location>
        <begin position="521"/>
        <end position="573"/>
    </location>
</feature>
<dbReference type="Pfam" id="PF02518">
    <property type="entry name" value="HATPase_c"/>
    <property type="match status" value="1"/>
</dbReference>
<reference evidence="11 12" key="1">
    <citation type="submission" date="2020-08" db="EMBL/GenBank/DDBJ databases">
        <title>Genomic Encyclopedia of Type Strains, Phase IV (KMG-IV): sequencing the most valuable type-strain genomes for metagenomic binning, comparative biology and taxonomic classification.</title>
        <authorList>
            <person name="Goeker M."/>
        </authorList>
    </citation>
    <scope>NUCLEOTIDE SEQUENCE [LARGE SCALE GENOMIC DNA]</scope>
    <source>
        <strain evidence="11 12">DSM 103570</strain>
    </source>
</reference>
<dbReference type="SMART" id="SM00091">
    <property type="entry name" value="PAS"/>
    <property type="match status" value="3"/>
</dbReference>
<feature type="region of interest" description="Disordered" evidence="6">
    <location>
        <begin position="80"/>
        <end position="104"/>
    </location>
</feature>
<dbReference type="InterPro" id="IPR036097">
    <property type="entry name" value="HisK_dim/P_sf"/>
</dbReference>
<dbReference type="SMART" id="SM00086">
    <property type="entry name" value="PAC"/>
    <property type="match status" value="3"/>
</dbReference>
<keyword evidence="7" id="KW-1133">Transmembrane helix</keyword>
<dbReference type="InterPro" id="IPR004358">
    <property type="entry name" value="Sig_transdc_His_kin-like_C"/>
</dbReference>
<feature type="domain" description="PAS" evidence="9">
    <location>
        <begin position="441"/>
        <end position="518"/>
    </location>
</feature>
<feature type="transmembrane region" description="Helical" evidence="7">
    <location>
        <begin position="31"/>
        <end position="48"/>
    </location>
</feature>
<dbReference type="Gene3D" id="3.30.450.20">
    <property type="entry name" value="PAS domain"/>
    <property type="match status" value="4"/>
</dbReference>
<dbReference type="GO" id="GO:0000155">
    <property type="term" value="F:phosphorelay sensor kinase activity"/>
    <property type="evidence" value="ECO:0007669"/>
    <property type="project" value="InterPro"/>
</dbReference>
<sequence>MTMSPLGLLAPIAALFSLVRGRAARLLFAILAAAVGCALLVALVDNDLRTQALSLTAFLAAAISIAAIVSASLPSPIPDALSPGTRDDAASRAASPLARVHPEDREAAEQAISRAFRSGIPQIITCRQRQTDGSYRNAEFRADAGYSVSVPVKPMVQTPDEPWTTAEELGETADAVRAAKVVEALHGAAFAFDPSGTFTYASPVAQTSIAMTLETLNRRLGEKSFMDGGDLGWKLGVHPDDYEAAAARLRTCLRTGEHFNFEYRVLRATGDYVWHQFAIRPTRTQDGRITGWYGLGFDIDVYKKTEAALREREKRLQQIIDTVPALIWCINPAGIPSYLNRRVTEVTGITLQDMIGPDGSRSLAVIHPDDREAMDAALTDSISTGKPLIARYRQRRADGQFRWVDSRAEPLRDETGAIVEWYGVSVDIEDLIATQEALRERERFLWQLVETLPAMIDCAAPDGEPVYRSQQLREFLGFGLDELDEAGKPRLAGTLDAGVHPDDVTSVREIYAHSLATGEPYARRHRLRRFDGAYRWVETRAAPMRNGDGDIVQWNVICLDIDGEVRAQDELRLARDRLARASQAASLAELSASIAHEVNQPLMAVVAYANACQRWLTVDPPNLERARGTVERAIDSATTAADVVSRIRSLFKHATDTRTATSLETVIMAARDLMAEEAARLSVRVDLRIEADLPIVTADRIQIQQVLINLMRNGMEAMETMPRGRAMDMRALRQGVAIRVEIGDRGPGIENPEKLFEPFFTTKQAGMGMGLAICRSIVESHGGRLWVEQNEPCGARFVFTLPAAPLVAP</sequence>
<dbReference type="Gene3D" id="1.10.287.130">
    <property type="match status" value="1"/>
</dbReference>
<dbReference type="InterPro" id="IPR001610">
    <property type="entry name" value="PAC"/>
</dbReference>
<evidence type="ECO:0000256" key="7">
    <source>
        <dbReference type="SAM" id="Phobius"/>
    </source>
</evidence>
<dbReference type="InterPro" id="IPR003661">
    <property type="entry name" value="HisK_dim/P_dom"/>
</dbReference>
<dbReference type="PROSITE" id="PS50109">
    <property type="entry name" value="HIS_KIN"/>
    <property type="match status" value="1"/>
</dbReference>
<evidence type="ECO:0000313" key="12">
    <source>
        <dbReference type="Proteomes" id="UP000588647"/>
    </source>
</evidence>
<evidence type="ECO:0000259" key="10">
    <source>
        <dbReference type="PROSITE" id="PS50113"/>
    </source>
</evidence>
<keyword evidence="4" id="KW-0808">Transferase</keyword>
<gene>
    <name evidence="11" type="ORF">GGR03_001189</name>
</gene>
<dbReference type="Pfam" id="PF00512">
    <property type="entry name" value="HisKA"/>
    <property type="match status" value="1"/>
</dbReference>